<dbReference type="SUPFAM" id="SSF52540">
    <property type="entry name" value="P-loop containing nucleoside triphosphate hydrolases"/>
    <property type="match status" value="1"/>
</dbReference>
<evidence type="ECO:0000256" key="4">
    <source>
        <dbReference type="ARBA" id="ARBA00022840"/>
    </source>
</evidence>
<dbReference type="GO" id="GO:0016020">
    <property type="term" value="C:membrane"/>
    <property type="evidence" value="ECO:0007669"/>
    <property type="project" value="InterPro"/>
</dbReference>
<dbReference type="GO" id="GO:0140359">
    <property type="term" value="F:ABC-type transporter activity"/>
    <property type="evidence" value="ECO:0007669"/>
    <property type="project" value="InterPro"/>
</dbReference>
<dbReference type="SMART" id="SM00382">
    <property type="entry name" value="AAA"/>
    <property type="match status" value="1"/>
</dbReference>
<organism evidence="6 7">
    <name type="scientific">Pseudobacteriovorax antillogorgiicola</name>
    <dbReference type="NCBI Taxonomy" id="1513793"/>
    <lineage>
        <taxon>Bacteria</taxon>
        <taxon>Pseudomonadati</taxon>
        <taxon>Bdellovibrionota</taxon>
        <taxon>Oligoflexia</taxon>
        <taxon>Oligoflexales</taxon>
        <taxon>Pseudobacteriovoracaceae</taxon>
        <taxon>Pseudobacteriovorax</taxon>
    </lineage>
</organism>
<dbReference type="InterPro" id="IPR003593">
    <property type="entry name" value="AAA+_ATPase"/>
</dbReference>
<dbReference type="PANTHER" id="PTHR46743:SF2">
    <property type="entry name" value="TEICHOIC ACIDS EXPORT ATP-BINDING PROTEIN TAGH"/>
    <property type="match status" value="1"/>
</dbReference>
<dbReference type="EMBL" id="FWZT01000029">
    <property type="protein sequence ID" value="SMF75296.1"/>
    <property type="molecule type" value="Genomic_DNA"/>
</dbReference>
<dbReference type="AlphaFoldDB" id="A0A1Y6CMG7"/>
<dbReference type="GO" id="GO:0005524">
    <property type="term" value="F:ATP binding"/>
    <property type="evidence" value="ECO:0007669"/>
    <property type="project" value="UniProtKB-KW"/>
</dbReference>
<dbReference type="RefSeq" id="WP_159455669.1">
    <property type="nucleotide sequence ID" value="NZ_FWZT01000029.1"/>
</dbReference>
<dbReference type="Gene3D" id="3.40.50.300">
    <property type="entry name" value="P-loop containing nucleotide triphosphate hydrolases"/>
    <property type="match status" value="1"/>
</dbReference>
<dbReference type="GO" id="GO:0016887">
    <property type="term" value="F:ATP hydrolysis activity"/>
    <property type="evidence" value="ECO:0007669"/>
    <property type="project" value="InterPro"/>
</dbReference>
<proteinExistence type="inferred from homology"/>
<dbReference type="Gene3D" id="2.70.50.60">
    <property type="entry name" value="abc- transporter (atp binding component) like domain"/>
    <property type="match status" value="1"/>
</dbReference>
<accession>A0A1Y6CMG7</accession>
<dbReference type="CDD" id="cd03220">
    <property type="entry name" value="ABC_KpsT_Wzt"/>
    <property type="match status" value="1"/>
</dbReference>
<dbReference type="InterPro" id="IPR015860">
    <property type="entry name" value="ABC_transpr_TagH-like"/>
</dbReference>
<feature type="domain" description="ABC transporter" evidence="5">
    <location>
        <begin position="23"/>
        <end position="252"/>
    </location>
</feature>
<dbReference type="Proteomes" id="UP000192907">
    <property type="component" value="Unassembled WGS sequence"/>
</dbReference>
<dbReference type="PROSITE" id="PS50893">
    <property type="entry name" value="ABC_TRANSPORTER_2"/>
    <property type="match status" value="1"/>
</dbReference>
<dbReference type="CDD" id="cd10147">
    <property type="entry name" value="Wzt_C-like"/>
    <property type="match status" value="1"/>
</dbReference>
<dbReference type="InterPro" id="IPR050683">
    <property type="entry name" value="Bact_Polysacc_Export_ATP-bd"/>
</dbReference>
<dbReference type="InterPro" id="IPR027417">
    <property type="entry name" value="P-loop_NTPase"/>
</dbReference>
<sequence length="429" mass="47636">MISKESLAVSCVGVSVEYKLPNIRTNTFKEFMINKINGKHRTYIRRALRGVSIEARNGDCIAFIGHNGSGKSTLLKCLAGIIKPRTGSISISGKVAPLIELGAGFDPELTGRENVYLSSTLMGLLPAEVDLIIESIIKFADIGGYFDLPVKTFSSGMYMRLAFACTTSINAQVVLIDEILAVGDDSFQKKCLKRMEDIRNSGATLILVSHDLDTVKQMADKIYVFDEGKIAYEGHPSSAISFYKSLLRKRELDAMPEALRLETLRVEKLQKEKDQNLGKDGKISKVQIGPLTKNSSLVTGEGWFLEIQVEIPRKHKLEPIIGFAINNCHNIRLFGGNTKIFADKISSNDGLSTGNKVVRFEFERLDLASGTYKVTAAIHNNDLTQTIDIRHDIRIFEVIDQFDKDNYDQDLISSYQSVQSLNIANTITN</sequence>
<dbReference type="Pfam" id="PF00005">
    <property type="entry name" value="ABC_tran"/>
    <property type="match status" value="1"/>
</dbReference>
<protein>
    <submittedName>
        <fullName evidence="6">Teichoic acid transport system ATP-binding protein</fullName>
    </submittedName>
</protein>
<comment type="similarity">
    <text evidence="1">Belongs to the ABC transporter superfamily.</text>
</comment>
<evidence type="ECO:0000256" key="1">
    <source>
        <dbReference type="ARBA" id="ARBA00005417"/>
    </source>
</evidence>
<evidence type="ECO:0000256" key="3">
    <source>
        <dbReference type="ARBA" id="ARBA00022741"/>
    </source>
</evidence>
<keyword evidence="3" id="KW-0547">Nucleotide-binding</keyword>
<keyword evidence="4 6" id="KW-0067">ATP-binding</keyword>
<evidence type="ECO:0000313" key="7">
    <source>
        <dbReference type="Proteomes" id="UP000192907"/>
    </source>
</evidence>
<dbReference type="InterPro" id="IPR029439">
    <property type="entry name" value="Wzt_C"/>
</dbReference>
<evidence type="ECO:0000313" key="6">
    <source>
        <dbReference type="EMBL" id="SMF75296.1"/>
    </source>
</evidence>
<dbReference type="InterPro" id="IPR003439">
    <property type="entry name" value="ABC_transporter-like_ATP-bd"/>
</dbReference>
<keyword evidence="2" id="KW-0813">Transport</keyword>
<dbReference type="Pfam" id="PF14524">
    <property type="entry name" value="Wzt_C"/>
    <property type="match status" value="1"/>
</dbReference>
<gene>
    <name evidence="6" type="ORF">SAMN06296036_1297</name>
</gene>
<keyword evidence="7" id="KW-1185">Reference proteome</keyword>
<name>A0A1Y6CMG7_9BACT</name>
<evidence type="ECO:0000256" key="2">
    <source>
        <dbReference type="ARBA" id="ARBA00022448"/>
    </source>
</evidence>
<dbReference type="STRING" id="1513793.SAMN06296036_1297"/>
<reference evidence="7" key="1">
    <citation type="submission" date="2017-04" db="EMBL/GenBank/DDBJ databases">
        <authorList>
            <person name="Varghese N."/>
            <person name="Submissions S."/>
        </authorList>
    </citation>
    <scope>NUCLEOTIDE SEQUENCE [LARGE SCALE GENOMIC DNA]</scope>
    <source>
        <strain evidence="7">RKEM611</strain>
    </source>
</reference>
<dbReference type="PANTHER" id="PTHR46743">
    <property type="entry name" value="TEICHOIC ACIDS EXPORT ATP-BINDING PROTEIN TAGH"/>
    <property type="match status" value="1"/>
</dbReference>
<evidence type="ECO:0000259" key="5">
    <source>
        <dbReference type="PROSITE" id="PS50893"/>
    </source>
</evidence>